<feature type="region of interest" description="Disordered" evidence="1">
    <location>
        <begin position="150"/>
        <end position="199"/>
    </location>
</feature>
<evidence type="ECO:0000313" key="4">
    <source>
        <dbReference type="Proteomes" id="UP000192578"/>
    </source>
</evidence>
<protein>
    <recommendedName>
        <fullName evidence="5">SUEL-type lectin domain-containing protein</fullName>
    </recommendedName>
</protein>
<feature type="compositionally biased region" description="Basic residues" evidence="1">
    <location>
        <begin position="159"/>
        <end position="177"/>
    </location>
</feature>
<feature type="compositionally biased region" description="Polar residues" evidence="1">
    <location>
        <begin position="180"/>
        <end position="199"/>
    </location>
</feature>
<organism evidence="3 4">
    <name type="scientific">Hypsibius exemplaris</name>
    <name type="common">Freshwater tardigrade</name>
    <dbReference type="NCBI Taxonomy" id="2072580"/>
    <lineage>
        <taxon>Eukaryota</taxon>
        <taxon>Metazoa</taxon>
        <taxon>Ecdysozoa</taxon>
        <taxon>Tardigrada</taxon>
        <taxon>Eutardigrada</taxon>
        <taxon>Parachela</taxon>
        <taxon>Hypsibioidea</taxon>
        <taxon>Hypsibiidae</taxon>
        <taxon>Hypsibius</taxon>
    </lineage>
</organism>
<reference evidence="4" key="1">
    <citation type="submission" date="2017-01" db="EMBL/GenBank/DDBJ databases">
        <title>Comparative genomics of anhydrobiosis in the tardigrade Hypsibius dujardini.</title>
        <authorList>
            <person name="Yoshida Y."/>
            <person name="Koutsovoulos G."/>
            <person name="Laetsch D."/>
            <person name="Stevens L."/>
            <person name="Kumar S."/>
            <person name="Horikawa D."/>
            <person name="Ishino K."/>
            <person name="Komine S."/>
            <person name="Tomita M."/>
            <person name="Blaxter M."/>
            <person name="Arakawa K."/>
        </authorList>
    </citation>
    <scope>NUCLEOTIDE SEQUENCE [LARGE SCALE GENOMIC DNA]</scope>
    <source>
        <strain evidence="4">Z151</strain>
    </source>
</reference>
<evidence type="ECO:0000313" key="3">
    <source>
        <dbReference type="EMBL" id="OQV26190.1"/>
    </source>
</evidence>
<feature type="chain" id="PRO_5012031774" description="SUEL-type lectin domain-containing protein" evidence="2">
    <location>
        <begin position="22"/>
        <end position="199"/>
    </location>
</feature>
<accession>A0A1W0XFD1</accession>
<sequence>MSARMIMTPFIILQISVLVRALSSTKPTSTVVTILHNSTQNINCTNRQNLQIISAGYGRSGENLEYCPAVNMTVQIKRLCASNKTSCQVQSAYDVHMIKGQAGKFTLGENCTLQPLQVNYKCMLVSSESTAPKVPKAAEVPLTGTVGSPSAPTAVVATRRSRGKRRRCKSCRGRHVRPTNGKNQAHRNSYIWSSADQDE</sequence>
<comment type="caution">
    <text evidence="3">The sequence shown here is derived from an EMBL/GenBank/DDBJ whole genome shotgun (WGS) entry which is preliminary data.</text>
</comment>
<dbReference type="EMBL" id="MTYJ01000001">
    <property type="protein sequence ID" value="OQV26190.1"/>
    <property type="molecule type" value="Genomic_DNA"/>
</dbReference>
<dbReference type="Proteomes" id="UP000192578">
    <property type="component" value="Unassembled WGS sequence"/>
</dbReference>
<keyword evidence="2" id="KW-0732">Signal</keyword>
<dbReference type="CDD" id="cd22823">
    <property type="entry name" value="Gal_Rha_Lectin"/>
    <property type="match status" value="1"/>
</dbReference>
<evidence type="ECO:0000256" key="2">
    <source>
        <dbReference type="SAM" id="SignalP"/>
    </source>
</evidence>
<name>A0A1W0XFD1_HYPEX</name>
<dbReference type="AlphaFoldDB" id="A0A1W0XFD1"/>
<evidence type="ECO:0008006" key="5">
    <source>
        <dbReference type="Google" id="ProtNLM"/>
    </source>
</evidence>
<feature type="signal peptide" evidence="2">
    <location>
        <begin position="1"/>
        <end position="21"/>
    </location>
</feature>
<gene>
    <name evidence="3" type="ORF">BV898_00310</name>
</gene>
<evidence type="ECO:0000256" key="1">
    <source>
        <dbReference type="SAM" id="MobiDB-lite"/>
    </source>
</evidence>
<proteinExistence type="predicted"/>
<keyword evidence="4" id="KW-1185">Reference proteome</keyword>